<dbReference type="SUPFAM" id="SSF53448">
    <property type="entry name" value="Nucleotide-diphospho-sugar transferases"/>
    <property type="match status" value="1"/>
</dbReference>
<sequence length="261" mass="29164">MSGVEQAGKKGGPREKRKAYVVLPVYNEEARIGNLLHRLDEAMEDADIPFQVVLVDDGSRDATGQIVQAHVSQMPILLIRHEVNRGLGATIRDGLVAAADAAGDRDIIITMDSDDTHAPGLILRMVRMISEGHDVVIASRYREGSRAVGVPLLRRVMSTGASWLFRTVFPIHGVRDYTCGYRAYRAQVLKDAIARYGDQFFDQDGFQCMVDILLKLSRMHLIFGEVPFILRYDYKEGSSKMNVGKTVRDTLGLMWKRRLGG</sequence>
<evidence type="ECO:0000313" key="4">
    <source>
        <dbReference type="Proteomes" id="UP000316292"/>
    </source>
</evidence>
<dbReference type="PANTHER" id="PTHR48090">
    <property type="entry name" value="UNDECAPRENYL-PHOSPHATE 4-DEOXY-4-FORMAMIDO-L-ARABINOSE TRANSFERASE-RELATED"/>
    <property type="match status" value="1"/>
</dbReference>
<proteinExistence type="predicted"/>
<dbReference type="EMBL" id="VBOR01000117">
    <property type="protein sequence ID" value="TMQ47295.1"/>
    <property type="molecule type" value="Genomic_DNA"/>
</dbReference>
<dbReference type="InterPro" id="IPR001173">
    <property type="entry name" value="Glyco_trans_2-like"/>
</dbReference>
<dbReference type="PANTHER" id="PTHR48090:SF7">
    <property type="entry name" value="RFBJ PROTEIN"/>
    <property type="match status" value="1"/>
</dbReference>
<evidence type="ECO:0000313" key="3">
    <source>
        <dbReference type="EMBL" id="TMQ57405.1"/>
    </source>
</evidence>
<organism evidence="2 4">
    <name type="scientific">Eiseniibacteriota bacterium</name>
    <dbReference type="NCBI Taxonomy" id="2212470"/>
    <lineage>
        <taxon>Bacteria</taxon>
        <taxon>Candidatus Eiseniibacteriota</taxon>
    </lineage>
</organism>
<name>A0A538S7E4_UNCEI</name>
<dbReference type="AlphaFoldDB" id="A0A538S7E4"/>
<dbReference type="GO" id="GO:0016740">
    <property type="term" value="F:transferase activity"/>
    <property type="evidence" value="ECO:0007669"/>
    <property type="project" value="UniProtKB-KW"/>
</dbReference>
<reference evidence="4 5" key="1">
    <citation type="journal article" date="2019" name="Nat. Microbiol.">
        <title>Mediterranean grassland soil C-N compound turnover is dependent on rainfall and depth, and is mediated by genomically divergent microorganisms.</title>
        <authorList>
            <person name="Diamond S."/>
            <person name="Andeer P.F."/>
            <person name="Li Z."/>
            <person name="Crits-Christoph A."/>
            <person name="Burstein D."/>
            <person name="Anantharaman K."/>
            <person name="Lane K.R."/>
            <person name="Thomas B.C."/>
            <person name="Pan C."/>
            <person name="Northen T.R."/>
            <person name="Banfield J.F."/>
        </authorList>
    </citation>
    <scope>NUCLEOTIDE SEQUENCE [LARGE SCALE GENOMIC DNA]</scope>
    <source>
        <strain evidence="2">WS_1</strain>
        <strain evidence="3">WS_5</strain>
    </source>
</reference>
<comment type="caution">
    <text evidence="2">The sequence shown here is derived from an EMBL/GenBank/DDBJ whole genome shotgun (WGS) entry which is preliminary data.</text>
</comment>
<dbReference type="EMBL" id="VBOV01000169">
    <property type="protein sequence ID" value="TMQ57405.1"/>
    <property type="molecule type" value="Genomic_DNA"/>
</dbReference>
<dbReference type="Proteomes" id="UP000320913">
    <property type="component" value="Unassembled WGS sequence"/>
</dbReference>
<dbReference type="InterPro" id="IPR050256">
    <property type="entry name" value="Glycosyltransferase_2"/>
</dbReference>
<accession>A0A538S7E4</accession>
<dbReference type="CDD" id="cd04179">
    <property type="entry name" value="DPM_DPG-synthase_like"/>
    <property type="match status" value="1"/>
</dbReference>
<dbReference type="InterPro" id="IPR029044">
    <property type="entry name" value="Nucleotide-diphossugar_trans"/>
</dbReference>
<dbReference type="Proteomes" id="UP000316292">
    <property type="component" value="Unassembled WGS sequence"/>
</dbReference>
<feature type="domain" description="Glycosyltransferase 2-like" evidence="1">
    <location>
        <begin position="21"/>
        <end position="191"/>
    </location>
</feature>
<evidence type="ECO:0000313" key="5">
    <source>
        <dbReference type="Proteomes" id="UP000320913"/>
    </source>
</evidence>
<keyword evidence="2" id="KW-0808">Transferase</keyword>
<evidence type="ECO:0000259" key="1">
    <source>
        <dbReference type="Pfam" id="PF00535"/>
    </source>
</evidence>
<protein>
    <submittedName>
        <fullName evidence="2">Glycosyltransferase family 2 protein</fullName>
    </submittedName>
</protein>
<evidence type="ECO:0000313" key="2">
    <source>
        <dbReference type="EMBL" id="TMQ47295.1"/>
    </source>
</evidence>
<gene>
    <name evidence="2" type="ORF">E6K71_10260</name>
    <name evidence="3" type="ORF">E6K75_07005</name>
</gene>
<dbReference type="Pfam" id="PF00535">
    <property type="entry name" value="Glycos_transf_2"/>
    <property type="match status" value="1"/>
</dbReference>
<dbReference type="Gene3D" id="3.90.550.10">
    <property type="entry name" value="Spore Coat Polysaccharide Biosynthesis Protein SpsA, Chain A"/>
    <property type="match status" value="1"/>
</dbReference>